<evidence type="ECO:0000256" key="5">
    <source>
        <dbReference type="SAM" id="MobiDB-lite"/>
    </source>
</evidence>
<dbReference type="PROSITE" id="PS51421">
    <property type="entry name" value="RAS"/>
    <property type="match status" value="1"/>
</dbReference>
<gene>
    <name evidence="7" type="primary">LOC106158457</name>
</gene>
<keyword evidence="3" id="KW-0378">Hydrolase</keyword>
<protein>
    <recommendedName>
        <fullName evidence="2">small monomeric GTPase</fullName>
        <ecNumber evidence="2">3.6.5.2</ecNumber>
    </recommendedName>
</protein>
<feature type="compositionally biased region" description="Basic and acidic residues" evidence="5">
    <location>
        <begin position="235"/>
        <end position="247"/>
    </location>
</feature>
<accession>A0A1S3HXW0</accession>
<dbReference type="Gene3D" id="3.40.50.300">
    <property type="entry name" value="P-loop containing nucleotide triphosphate hydrolases"/>
    <property type="match status" value="1"/>
</dbReference>
<evidence type="ECO:0000256" key="2">
    <source>
        <dbReference type="ARBA" id="ARBA00011984"/>
    </source>
</evidence>
<dbReference type="OrthoDB" id="18798at2759"/>
<dbReference type="STRING" id="7574.A0A1S3HXW0"/>
<keyword evidence="6" id="KW-1185">Reference proteome</keyword>
<dbReference type="PRINTS" id="PR00449">
    <property type="entry name" value="RASTRNSFRMNG"/>
</dbReference>
<dbReference type="InterPro" id="IPR051065">
    <property type="entry name" value="Ras-related_GTPase"/>
</dbReference>
<feature type="compositionally biased region" description="Low complexity" evidence="5">
    <location>
        <begin position="1"/>
        <end position="14"/>
    </location>
</feature>
<comment type="catalytic activity">
    <reaction evidence="4">
        <text>GTP + H2O = GDP + phosphate + H(+)</text>
        <dbReference type="Rhea" id="RHEA:19669"/>
        <dbReference type="ChEBI" id="CHEBI:15377"/>
        <dbReference type="ChEBI" id="CHEBI:15378"/>
        <dbReference type="ChEBI" id="CHEBI:37565"/>
        <dbReference type="ChEBI" id="CHEBI:43474"/>
        <dbReference type="ChEBI" id="CHEBI:58189"/>
        <dbReference type="EC" id="3.6.5.2"/>
    </reaction>
</comment>
<evidence type="ECO:0000256" key="3">
    <source>
        <dbReference type="ARBA" id="ARBA00022801"/>
    </source>
</evidence>
<dbReference type="SMART" id="SM00175">
    <property type="entry name" value="RAB"/>
    <property type="match status" value="1"/>
</dbReference>
<dbReference type="InterPro" id="IPR001806">
    <property type="entry name" value="Small_GTPase"/>
</dbReference>
<evidence type="ECO:0000256" key="1">
    <source>
        <dbReference type="ARBA" id="ARBA00008344"/>
    </source>
</evidence>
<dbReference type="NCBIfam" id="TIGR00231">
    <property type="entry name" value="small_GTP"/>
    <property type="match status" value="1"/>
</dbReference>
<dbReference type="GeneID" id="106158457"/>
<evidence type="ECO:0000313" key="7">
    <source>
        <dbReference type="RefSeq" id="XP_013389909.1"/>
    </source>
</evidence>
<evidence type="ECO:0000313" key="6">
    <source>
        <dbReference type="Proteomes" id="UP000085678"/>
    </source>
</evidence>
<dbReference type="InParanoid" id="A0A1S3HXW0"/>
<dbReference type="AlphaFoldDB" id="A0A1S3HXW0"/>
<dbReference type="InterPro" id="IPR027417">
    <property type="entry name" value="P-loop_NTPase"/>
</dbReference>
<dbReference type="GO" id="GO:0003925">
    <property type="term" value="F:G protein activity"/>
    <property type="evidence" value="ECO:0007669"/>
    <property type="project" value="UniProtKB-EC"/>
</dbReference>
<dbReference type="GO" id="GO:0005525">
    <property type="term" value="F:GTP binding"/>
    <property type="evidence" value="ECO:0007669"/>
    <property type="project" value="InterPro"/>
</dbReference>
<dbReference type="Proteomes" id="UP000085678">
    <property type="component" value="Unplaced"/>
</dbReference>
<feature type="region of interest" description="Disordered" evidence="5">
    <location>
        <begin position="1"/>
        <end position="23"/>
    </location>
</feature>
<dbReference type="PANTHER" id="PTHR45704">
    <property type="entry name" value="RAS-LIKE FAMILY MEMBER 11"/>
    <property type="match status" value="1"/>
</dbReference>
<organism evidence="6 7">
    <name type="scientific">Lingula anatina</name>
    <name type="common">Brachiopod</name>
    <name type="synonym">Lingula unguis</name>
    <dbReference type="NCBI Taxonomy" id="7574"/>
    <lineage>
        <taxon>Eukaryota</taxon>
        <taxon>Metazoa</taxon>
        <taxon>Spiralia</taxon>
        <taxon>Lophotrochozoa</taxon>
        <taxon>Brachiopoda</taxon>
        <taxon>Linguliformea</taxon>
        <taxon>Lingulata</taxon>
        <taxon>Lingulida</taxon>
        <taxon>Linguloidea</taxon>
        <taxon>Lingulidae</taxon>
        <taxon>Lingula</taxon>
    </lineage>
</organism>
<dbReference type="InterPro" id="IPR005225">
    <property type="entry name" value="Small_GTP-bd"/>
</dbReference>
<proteinExistence type="inferred from homology"/>
<dbReference type="SUPFAM" id="SSF52540">
    <property type="entry name" value="P-loop containing nucleoside triphosphate hydrolases"/>
    <property type="match status" value="1"/>
</dbReference>
<evidence type="ECO:0000256" key="4">
    <source>
        <dbReference type="ARBA" id="ARBA00048098"/>
    </source>
</evidence>
<feature type="region of interest" description="Disordered" evidence="5">
    <location>
        <begin position="204"/>
        <end position="251"/>
    </location>
</feature>
<dbReference type="SMART" id="SM00173">
    <property type="entry name" value="RAS"/>
    <property type="match status" value="1"/>
</dbReference>
<dbReference type="PROSITE" id="PS51419">
    <property type="entry name" value="RAB"/>
    <property type="match status" value="1"/>
</dbReference>
<reference evidence="7" key="1">
    <citation type="submission" date="2025-08" db="UniProtKB">
        <authorList>
            <consortium name="RefSeq"/>
        </authorList>
    </citation>
    <scope>IDENTIFICATION</scope>
    <source>
        <tissue evidence="7">Gonads</tissue>
    </source>
</reference>
<dbReference type="SMART" id="SM00174">
    <property type="entry name" value="RHO"/>
    <property type="match status" value="1"/>
</dbReference>
<name>A0A1S3HXW0_LINAN</name>
<dbReference type="EC" id="3.6.5.2" evidence="2"/>
<sequence length="268" mass="30459">MPTANASNTATMTSRKPQRNGSSVSLPEFNIALLGVLGVGKSALTVKYLTRRYIMEYDPYMEDTYTKHECIDAQEIIVRIMDTYDREGSDPERYLRWADGIIVVYSITSRQSYEEARNYICSVLNYQNKTTREIPLALVGNKMDLERYRQVSKAEGSALATEQECLFYETTAAEDYQCVETVFHGIVKEIQREKERQMPLQPLFITEDKPSGSISLGPGSTGSLQRPGFRRAKSPKSEARSEKDSARGVHKKSVPSFRIFNKSFKIFN</sequence>
<dbReference type="RefSeq" id="XP_013389909.1">
    <property type="nucleotide sequence ID" value="XM_013534455.1"/>
</dbReference>
<dbReference type="Pfam" id="PF00071">
    <property type="entry name" value="Ras"/>
    <property type="match status" value="1"/>
</dbReference>
<dbReference type="KEGG" id="lak:106158457"/>
<comment type="similarity">
    <text evidence="1">Belongs to the small GTPase superfamily. Ras family.</text>
</comment>